<reference evidence="1 2" key="1">
    <citation type="submission" date="2021-03" db="EMBL/GenBank/DDBJ databases">
        <title>Sequencing the genomes of 1000 actinobacteria strains.</title>
        <authorList>
            <person name="Klenk H.-P."/>
        </authorList>
    </citation>
    <scope>NUCLEOTIDE SEQUENCE [LARGE SCALE GENOMIC DNA]</scope>
    <source>
        <strain evidence="1 2">DSM 46670</strain>
    </source>
</reference>
<keyword evidence="2" id="KW-1185">Reference proteome</keyword>
<name>A0ABS4U0B2_9PSEU</name>
<sequence>MKEPLGRDQRQCATGRGERCSRWFRIEDAEGMDQCTCHAVLVHVDISRVQHHPEPDSGFWRAGRVVVTQSRQENVRPLVSQPALGELRRYQNHHAVPTVLHVAVLQRDAGLVERLFQDAVKPLAYGNLVELRSCRVDESRDVDDHDGAVLSRQRSHHPAREYDPVSLLRSALVALVNRLAGTRRNSAPTWCHVQTMVIDLTRSEPGRWPRCPPLAPGPPQ</sequence>
<dbReference type="Proteomes" id="UP001519332">
    <property type="component" value="Unassembled WGS sequence"/>
</dbReference>
<dbReference type="EMBL" id="JAGINW010000001">
    <property type="protein sequence ID" value="MBP2330093.1"/>
    <property type="molecule type" value="Genomic_DNA"/>
</dbReference>
<evidence type="ECO:0000313" key="1">
    <source>
        <dbReference type="EMBL" id="MBP2330093.1"/>
    </source>
</evidence>
<organism evidence="1 2">
    <name type="scientific">Kibdelosporangium banguiense</name>
    <dbReference type="NCBI Taxonomy" id="1365924"/>
    <lineage>
        <taxon>Bacteria</taxon>
        <taxon>Bacillati</taxon>
        <taxon>Actinomycetota</taxon>
        <taxon>Actinomycetes</taxon>
        <taxon>Pseudonocardiales</taxon>
        <taxon>Pseudonocardiaceae</taxon>
        <taxon>Kibdelosporangium</taxon>
    </lineage>
</organism>
<gene>
    <name evidence="1" type="ORF">JOF56_010478</name>
</gene>
<accession>A0ABS4U0B2</accession>
<proteinExistence type="predicted"/>
<evidence type="ECO:0000313" key="2">
    <source>
        <dbReference type="Proteomes" id="UP001519332"/>
    </source>
</evidence>
<comment type="caution">
    <text evidence="1">The sequence shown here is derived from an EMBL/GenBank/DDBJ whole genome shotgun (WGS) entry which is preliminary data.</text>
</comment>
<protein>
    <submittedName>
        <fullName evidence="1">Uncharacterized protein</fullName>
    </submittedName>
</protein>